<dbReference type="Proteomes" id="UP001153620">
    <property type="component" value="Chromosome 1"/>
</dbReference>
<feature type="coiled-coil region" evidence="1">
    <location>
        <begin position="159"/>
        <end position="193"/>
    </location>
</feature>
<keyword evidence="5" id="KW-1185">Reference proteome</keyword>
<sequence length="244" mass="28274">MADELSNYKLQLQQVEVALLTDPDNTELLKLKEDIEQLVDLQQELIKTQDSESRKYVEPSNSDRATNSGQYYKEQKAKNQTLKIWKVGEKCMARDTTNGQYYEATIESISNEGEAQVIFDAYQNRGQSNVKDLKEFKQRIEVFSSTSNKRPKAARPNHKEYLKKKKLKKQARLAELEEEREKEKNKWLNFNSKASKKQIVKQQSIFQSPDSVNGRVGIGTLGKTDVQLPNNFQTARLDIHKRKM</sequence>
<reference evidence="4" key="2">
    <citation type="submission" date="2022-10" db="EMBL/GenBank/DDBJ databases">
        <authorList>
            <consortium name="ENA_rothamsted_submissions"/>
            <consortium name="culmorum"/>
            <person name="King R."/>
        </authorList>
    </citation>
    <scope>NUCLEOTIDE SEQUENCE</scope>
</reference>
<dbReference type="EMBL" id="OU895877">
    <property type="protein sequence ID" value="CAG9800925.1"/>
    <property type="molecule type" value="Genomic_DNA"/>
</dbReference>
<keyword evidence="1" id="KW-0175">Coiled coil</keyword>
<dbReference type="PROSITE" id="PS50304">
    <property type="entry name" value="TUDOR"/>
    <property type="match status" value="1"/>
</dbReference>
<proteinExistence type="predicted"/>
<evidence type="ECO:0000256" key="1">
    <source>
        <dbReference type="SAM" id="Coils"/>
    </source>
</evidence>
<evidence type="ECO:0000313" key="5">
    <source>
        <dbReference type="Proteomes" id="UP001153620"/>
    </source>
</evidence>
<dbReference type="SMART" id="SM00333">
    <property type="entry name" value="TUDOR"/>
    <property type="match status" value="1"/>
</dbReference>
<dbReference type="Gene3D" id="2.30.30.140">
    <property type="match status" value="1"/>
</dbReference>
<evidence type="ECO:0000313" key="4">
    <source>
        <dbReference type="EMBL" id="CAG9800925.1"/>
    </source>
</evidence>
<dbReference type="OrthoDB" id="79171at2759"/>
<gene>
    <name evidence="4" type="ORF">CHIRRI_LOCUS3862</name>
</gene>
<feature type="compositionally biased region" description="Polar residues" evidence="2">
    <location>
        <begin position="59"/>
        <end position="69"/>
    </location>
</feature>
<accession>A0A9N9WR43</accession>
<protein>
    <recommendedName>
        <fullName evidence="3">Tudor domain-containing protein</fullName>
    </recommendedName>
</protein>
<name>A0A9N9WR43_9DIPT</name>
<dbReference type="AlphaFoldDB" id="A0A9N9WR43"/>
<dbReference type="SUPFAM" id="SSF63748">
    <property type="entry name" value="Tudor/PWWP/MBT"/>
    <property type="match status" value="1"/>
</dbReference>
<reference evidence="4" key="1">
    <citation type="submission" date="2022-01" db="EMBL/GenBank/DDBJ databases">
        <authorList>
            <person name="King R."/>
        </authorList>
    </citation>
    <scope>NUCLEOTIDE SEQUENCE</scope>
</reference>
<evidence type="ECO:0000259" key="3">
    <source>
        <dbReference type="PROSITE" id="PS50304"/>
    </source>
</evidence>
<feature type="domain" description="Tudor" evidence="3">
    <location>
        <begin position="84"/>
        <end position="143"/>
    </location>
</feature>
<organism evidence="4 5">
    <name type="scientific">Chironomus riparius</name>
    <dbReference type="NCBI Taxonomy" id="315576"/>
    <lineage>
        <taxon>Eukaryota</taxon>
        <taxon>Metazoa</taxon>
        <taxon>Ecdysozoa</taxon>
        <taxon>Arthropoda</taxon>
        <taxon>Hexapoda</taxon>
        <taxon>Insecta</taxon>
        <taxon>Pterygota</taxon>
        <taxon>Neoptera</taxon>
        <taxon>Endopterygota</taxon>
        <taxon>Diptera</taxon>
        <taxon>Nematocera</taxon>
        <taxon>Chironomoidea</taxon>
        <taxon>Chironomidae</taxon>
        <taxon>Chironominae</taxon>
        <taxon>Chironomus</taxon>
    </lineage>
</organism>
<feature type="region of interest" description="Disordered" evidence="2">
    <location>
        <begin position="50"/>
        <end position="69"/>
    </location>
</feature>
<evidence type="ECO:0000256" key="2">
    <source>
        <dbReference type="SAM" id="MobiDB-lite"/>
    </source>
</evidence>
<dbReference type="InterPro" id="IPR002999">
    <property type="entry name" value="Tudor"/>
</dbReference>